<evidence type="ECO:0000313" key="1">
    <source>
        <dbReference type="EMBL" id="WDQ45435.1"/>
    </source>
</evidence>
<proteinExistence type="predicted"/>
<protein>
    <submittedName>
        <fullName evidence="1">Uncharacterized protein</fullName>
    </submittedName>
</protein>
<dbReference type="EMBL" id="OQ326496">
    <property type="protein sequence ID" value="WDQ45435.1"/>
    <property type="molecule type" value="Genomic_DNA"/>
</dbReference>
<sequence length="35" mass="4070">MHPAGLLSVTSLWPLASIWLQGRKRDYKPLYGPMW</sequence>
<reference evidence="1" key="2">
    <citation type="journal article" date="2024" name="Heliyon">
        <title>Complete genome sequence of the novel virulent phage PMBT24 infecting Enterocloster bolteae from the human gut.</title>
        <authorList>
            <person name="Sprotte S."/>
            <person name="Brinks E."/>
            <person name="Neve H."/>
            <person name="Franz C.M.A.P."/>
        </authorList>
    </citation>
    <scope>NUCLEOTIDE SEQUENCE</scope>
</reference>
<organism evidence="1">
    <name type="scientific">Enterocloster phage PMBT24</name>
    <dbReference type="NCBI Taxonomy" id="3025413"/>
    <lineage>
        <taxon>Viruses</taxon>
        <taxon>Duplodnaviria</taxon>
        <taxon>Heunggongvirae</taxon>
        <taxon>Uroviricota</taxon>
        <taxon>Caudoviricetes</taxon>
    </lineage>
</organism>
<name>A0AAT9TR59_9CAUD</name>
<reference evidence="1" key="1">
    <citation type="submission" date="2023-01" db="EMBL/GenBank/DDBJ databases">
        <authorList>
            <person name="Sprotte S."/>
            <person name="Brinks E."/>
        </authorList>
    </citation>
    <scope>NUCLEOTIDE SEQUENCE</scope>
</reference>
<accession>A0AAT9TR59</accession>